<reference evidence="2" key="1">
    <citation type="journal article" date="2023" name="Plant J.">
        <title>Genome sequences and population genomics provide insights into the demographic history, inbreeding, and mutation load of two 'living fossil' tree species of Dipteronia.</title>
        <authorList>
            <person name="Feng Y."/>
            <person name="Comes H.P."/>
            <person name="Chen J."/>
            <person name="Zhu S."/>
            <person name="Lu R."/>
            <person name="Zhang X."/>
            <person name="Li P."/>
            <person name="Qiu J."/>
            <person name="Olsen K.M."/>
            <person name="Qiu Y."/>
        </authorList>
    </citation>
    <scope>NUCLEOTIDE SEQUENCE</scope>
    <source>
        <strain evidence="2">NBL</strain>
    </source>
</reference>
<dbReference type="PANTHER" id="PTHR21596:SF3">
    <property type="entry name" value="FACTOR OF DNA METHYLATION 1-RELATED"/>
    <property type="match status" value="1"/>
</dbReference>
<name>A0AAE0EI63_9ROSI</name>
<dbReference type="InterPro" id="IPR005381">
    <property type="entry name" value="Znf-XS_domain"/>
</dbReference>
<dbReference type="PANTHER" id="PTHR21596">
    <property type="entry name" value="RIBONUCLEASE P SUBUNIT P38"/>
    <property type="match status" value="1"/>
</dbReference>
<accession>A0AAE0EI63</accession>
<gene>
    <name evidence="2" type="ORF">Dsin_001224</name>
</gene>
<dbReference type="Proteomes" id="UP001281410">
    <property type="component" value="Unassembled WGS sequence"/>
</dbReference>
<dbReference type="Pfam" id="PF03470">
    <property type="entry name" value="zf-XS"/>
    <property type="match status" value="1"/>
</dbReference>
<dbReference type="EMBL" id="JANJYJ010000001">
    <property type="protein sequence ID" value="KAK3229343.1"/>
    <property type="molecule type" value="Genomic_DNA"/>
</dbReference>
<evidence type="ECO:0000313" key="3">
    <source>
        <dbReference type="Proteomes" id="UP001281410"/>
    </source>
</evidence>
<keyword evidence="3" id="KW-1185">Reference proteome</keyword>
<evidence type="ECO:0000313" key="2">
    <source>
        <dbReference type="EMBL" id="KAK3229343.1"/>
    </source>
</evidence>
<proteinExistence type="predicted"/>
<sequence>MEYNSEEESDFSDFEFTEYVEKPYEDLKAGKYKVNVNDRLRCPFCPGKKKHDVKLDHLLQHASGVGKPSSNKSAKQMANHYALAKYLKNDPDQFLLFLKPPQPKCKLQ</sequence>
<feature type="domain" description="Zinc finger-XS" evidence="1">
    <location>
        <begin position="42"/>
        <end position="84"/>
    </location>
</feature>
<protein>
    <recommendedName>
        <fullName evidence="1">Zinc finger-XS domain-containing protein</fullName>
    </recommendedName>
</protein>
<evidence type="ECO:0000259" key="1">
    <source>
        <dbReference type="Pfam" id="PF03470"/>
    </source>
</evidence>
<dbReference type="GO" id="GO:0080188">
    <property type="term" value="P:gene silencing by siRNA-directed DNA methylation"/>
    <property type="evidence" value="ECO:0007669"/>
    <property type="project" value="InterPro"/>
</dbReference>
<dbReference type="AlphaFoldDB" id="A0AAE0EI63"/>
<dbReference type="InterPro" id="IPR045177">
    <property type="entry name" value="FDM1-5/IDN2"/>
</dbReference>
<organism evidence="2 3">
    <name type="scientific">Dipteronia sinensis</name>
    <dbReference type="NCBI Taxonomy" id="43782"/>
    <lineage>
        <taxon>Eukaryota</taxon>
        <taxon>Viridiplantae</taxon>
        <taxon>Streptophyta</taxon>
        <taxon>Embryophyta</taxon>
        <taxon>Tracheophyta</taxon>
        <taxon>Spermatophyta</taxon>
        <taxon>Magnoliopsida</taxon>
        <taxon>eudicotyledons</taxon>
        <taxon>Gunneridae</taxon>
        <taxon>Pentapetalae</taxon>
        <taxon>rosids</taxon>
        <taxon>malvids</taxon>
        <taxon>Sapindales</taxon>
        <taxon>Sapindaceae</taxon>
        <taxon>Hippocastanoideae</taxon>
        <taxon>Acereae</taxon>
        <taxon>Dipteronia</taxon>
    </lineage>
</organism>
<comment type="caution">
    <text evidence="2">The sequence shown here is derived from an EMBL/GenBank/DDBJ whole genome shotgun (WGS) entry which is preliminary data.</text>
</comment>